<evidence type="ECO:0000256" key="11">
    <source>
        <dbReference type="ARBA" id="ARBA00022989"/>
    </source>
</evidence>
<evidence type="ECO:0000256" key="9">
    <source>
        <dbReference type="ARBA" id="ARBA00022777"/>
    </source>
</evidence>
<dbReference type="InterPro" id="IPR003661">
    <property type="entry name" value="HisK_dim/P_dom"/>
</dbReference>
<dbReference type="Proteomes" id="UP001059773">
    <property type="component" value="Chromosome"/>
</dbReference>
<evidence type="ECO:0000256" key="3">
    <source>
        <dbReference type="ARBA" id="ARBA00012438"/>
    </source>
</evidence>
<keyword evidence="7 14" id="KW-0812">Transmembrane</keyword>
<evidence type="ECO:0000313" key="17">
    <source>
        <dbReference type="EMBL" id="UUI04527.1"/>
    </source>
</evidence>
<dbReference type="Gene3D" id="6.10.340.10">
    <property type="match status" value="1"/>
</dbReference>
<dbReference type="RefSeq" id="WP_256709434.1">
    <property type="nucleotide sequence ID" value="NZ_CP101914.1"/>
</dbReference>
<evidence type="ECO:0000256" key="12">
    <source>
        <dbReference type="ARBA" id="ARBA00023012"/>
    </source>
</evidence>
<dbReference type="GO" id="GO:0016301">
    <property type="term" value="F:kinase activity"/>
    <property type="evidence" value="ECO:0007669"/>
    <property type="project" value="UniProtKB-KW"/>
</dbReference>
<dbReference type="Gene3D" id="3.30.565.10">
    <property type="entry name" value="Histidine kinase-like ATPase, C-terminal domain"/>
    <property type="match status" value="1"/>
</dbReference>
<dbReference type="InterPro" id="IPR050398">
    <property type="entry name" value="HssS/ArlS-like"/>
</dbReference>
<name>A0ABY5JYM0_9BACI</name>
<dbReference type="Pfam" id="PF02518">
    <property type="entry name" value="HATPase_c"/>
    <property type="match status" value="1"/>
</dbReference>
<keyword evidence="8" id="KW-0547">Nucleotide-binding</keyword>
<keyword evidence="6" id="KW-0808">Transferase</keyword>
<evidence type="ECO:0000259" key="16">
    <source>
        <dbReference type="PROSITE" id="PS50885"/>
    </source>
</evidence>
<reference evidence="17" key="1">
    <citation type="submission" date="2022-07" db="EMBL/GenBank/DDBJ databases">
        <title>FELIX.</title>
        <authorList>
            <person name="Wan K.H."/>
            <person name="Park S."/>
            <person name="Lawrence Q."/>
            <person name="Eichenberger J.P."/>
            <person name="Booth B.W."/>
            <person name="Piaggio A.J."/>
            <person name="Chandler J.C."/>
            <person name="Franklin A.B."/>
            <person name="Celniker S.E."/>
        </authorList>
    </citation>
    <scope>NUCLEOTIDE SEQUENCE</scope>
    <source>
        <strain evidence="17">QA-1986 374</strain>
    </source>
</reference>
<dbReference type="InterPro" id="IPR003660">
    <property type="entry name" value="HAMP_dom"/>
</dbReference>
<dbReference type="EC" id="2.7.13.3" evidence="3"/>
<dbReference type="PROSITE" id="PS50885">
    <property type="entry name" value="HAMP"/>
    <property type="match status" value="1"/>
</dbReference>
<keyword evidence="5" id="KW-0597">Phosphoprotein</keyword>
<gene>
    <name evidence="17" type="ORF">NP439_07700</name>
</gene>
<dbReference type="InterPro" id="IPR004358">
    <property type="entry name" value="Sig_transdc_His_kin-like_C"/>
</dbReference>
<evidence type="ECO:0000256" key="13">
    <source>
        <dbReference type="ARBA" id="ARBA00023136"/>
    </source>
</evidence>
<sequence length="481" mass="55992">MQHLRKQLSRHFYRIMLFSILATILTWVIGLLLFQLIYQNKTLNPANYYESQIPELVEFVNEQEDVLNPDNQAVLEERIPLEGIDYQIVDTDGVMQYGSMQDRYIASREDVLTELNNNIYDGDQIVIYYPITDNEQHLQGAVGFRYELSVMSSNAESQPVLLSLFIFFLLVPFVYIYLFTYTIGKRWAKRMEEPFNEIITGARKIENQDLNFTIRNNSNIKELHQLIAAFDKMKTALKEALEKQWSLEEDRREMVAAVAHDLKTPLTIIQGHAEGILESNQELIERNRQYIETIIFNCQRSIRLIQELNDVSSYEKTEFHLEVEPTDVEALIQSKIKEYQQLCDTQEIRLQTSIHYSDGKHDLFYLDSFRINQMLDNILTNCLRYTPEQGVITWDTYIAEEELKIVIMDSGPGFSKQNKKQLFKKFFREDKARNSADGHSGLGLFIAKVIVEKHQGEISADNHPEGGAVFTVIIRNVKSKM</sequence>
<keyword evidence="18" id="KW-1185">Reference proteome</keyword>
<dbReference type="PROSITE" id="PS50109">
    <property type="entry name" value="HIS_KIN"/>
    <property type="match status" value="1"/>
</dbReference>
<dbReference type="CDD" id="cd00082">
    <property type="entry name" value="HisKA"/>
    <property type="match status" value="1"/>
</dbReference>
<evidence type="ECO:0000256" key="2">
    <source>
        <dbReference type="ARBA" id="ARBA00004651"/>
    </source>
</evidence>
<dbReference type="SMART" id="SM00304">
    <property type="entry name" value="HAMP"/>
    <property type="match status" value="1"/>
</dbReference>
<evidence type="ECO:0000256" key="7">
    <source>
        <dbReference type="ARBA" id="ARBA00022692"/>
    </source>
</evidence>
<feature type="transmembrane region" description="Helical" evidence="14">
    <location>
        <begin position="12"/>
        <end position="38"/>
    </location>
</feature>
<dbReference type="SUPFAM" id="SSF47384">
    <property type="entry name" value="Homodimeric domain of signal transducing histidine kinase"/>
    <property type="match status" value="1"/>
</dbReference>
<keyword evidence="13 14" id="KW-0472">Membrane</keyword>
<dbReference type="PRINTS" id="PR00344">
    <property type="entry name" value="BCTRLSENSOR"/>
</dbReference>
<dbReference type="InterPro" id="IPR005467">
    <property type="entry name" value="His_kinase_dom"/>
</dbReference>
<evidence type="ECO:0000313" key="18">
    <source>
        <dbReference type="Proteomes" id="UP001059773"/>
    </source>
</evidence>
<keyword evidence="10" id="KW-0067">ATP-binding</keyword>
<evidence type="ECO:0000256" key="6">
    <source>
        <dbReference type="ARBA" id="ARBA00022679"/>
    </source>
</evidence>
<comment type="subcellular location">
    <subcellularLocation>
        <location evidence="2">Cell membrane</location>
        <topology evidence="2">Multi-pass membrane protein</topology>
    </subcellularLocation>
</comment>
<dbReference type="InterPro" id="IPR036097">
    <property type="entry name" value="HisK_dim/P_sf"/>
</dbReference>
<dbReference type="Gene3D" id="1.10.287.130">
    <property type="match status" value="1"/>
</dbReference>
<evidence type="ECO:0000259" key="15">
    <source>
        <dbReference type="PROSITE" id="PS50109"/>
    </source>
</evidence>
<protein>
    <recommendedName>
        <fullName evidence="3">histidine kinase</fullName>
        <ecNumber evidence="3">2.7.13.3</ecNumber>
    </recommendedName>
</protein>
<evidence type="ECO:0000256" key="8">
    <source>
        <dbReference type="ARBA" id="ARBA00022741"/>
    </source>
</evidence>
<dbReference type="InterPro" id="IPR036890">
    <property type="entry name" value="HATPase_C_sf"/>
</dbReference>
<feature type="transmembrane region" description="Helical" evidence="14">
    <location>
        <begin position="160"/>
        <end position="181"/>
    </location>
</feature>
<organism evidence="17 18">
    <name type="scientific">Oceanobacillus jeddahense</name>
    <dbReference type="NCBI Taxonomy" id="1462527"/>
    <lineage>
        <taxon>Bacteria</taxon>
        <taxon>Bacillati</taxon>
        <taxon>Bacillota</taxon>
        <taxon>Bacilli</taxon>
        <taxon>Bacillales</taxon>
        <taxon>Bacillaceae</taxon>
        <taxon>Oceanobacillus</taxon>
    </lineage>
</organism>
<feature type="domain" description="HAMP" evidence="16">
    <location>
        <begin position="189"/>
        <end position="242"/>
    </location>
</feature>
<dbReference type="InterPro" id="IPR003594">
    <property type="entry name" value="HATPase_dom"/>
</dbReference>
<evidence type="ECO:0000256" key="1">
    <source>
        <dbReference type="ARBA" id="ARBA00000085"/>
    </source>
</evidence>
<evidence type="ECO:0000256" key="14">
    <source>
        <dbReference type="SAM" id="Phobius"/>
    </source>
</evidence>
<proteinExistence type="predicted"/>
<keyword evidence="11 14" id="KW-1133">Transmembrane helix</keyword>
<keyword evidence="12" id="KW-0902">Two-component regulatory system</keyword>
<dbReference type="EMBL" id="CP101914">
    <property type="protein sequence ID" value="UUI04527.1"/>
    <property type="molecule type" value="Genomic_DNA"/>
</dbReference>
<dbReference type="PANTHER" id="PTHR45528">
    <property type="entry name" value="SENSOR HISTIDINE KINASE CPXA"/>
    <property type="match status" value="1"/>
</dbReference>
<dbReference type="Pfam" id="PF00512">
    <property type="entry name" value="HisKA"/>
    <property type="match status" value="1"/>
</dbReference>
<dbReference type="SMART" id="SM00387">
    <property type="entry name" value="HATPase_c"/>
    <property type="match status" value="1"/>
</dbReference>
<feature type="domain" description="Histidine kinase" evidence="15">
    <location>
        <begin position="257"/>
        <end position="478"/>
    </location>
</feature>
<dbReference type="SUPFAM" id="SSF55874">
    <property type="entry name" value="ATPase domain of HSP90 chaperone/DNA topoisomerase II/histidine kinase"/>
    <property type="match status" value="1"/>
</dbReference>
<dbReference type="SMART" id="SM00388">
    <property type="entry name" value="HisKA"/>
    <property type="match status" value="1"/>
</dbReference>
<evidence type="ECO:0000256" key="4">
    <source>
        <dbReference type="ARBA" id="ARBA00022475"/>
    </source>
</evidence>
<evidence type="ECO:0000256" key="5">
    <source>
        <dbReference type="ARBA" id="ARBA00022553"/>
    </source>
</evidence>
<accession>A0ABY5JYM0</accession>
<evidence type="ECO:0000256" key="10">
    <source>
        <dbReference type="ARBA" id="ARBA00022840"/>
    </source>
</evidence>
<dbReference type="PANTHER" id="PTHR45528:SF8">
    <property type="entry name" value="HISTIDINE KINASE"/>
    <property type="match status" value="1"/>
</dbReference>
<keyword evidence="4" id="KW-1003">Cell membrane</keyword>
<comment type="catalytic activity">
    <reaction evidence="1">
        <text>ATP + protein L-histidine = ADP + protein N-phospho-L-histidine.</text>
        <dbReference type="EC" id="2.7.13.3"/>
    </reaction>
</comment>
<keyword evidence="9 17" id="KW-0418">Kinase</keyword>